<feature type="compositionally biased region" description="Polar residues" evidence="1">
    <location>
        <begin position="259"/>
        <end position="273"/>
    </location>
</feature>
<feature type="compositionally biased region" description="Low complexity" evidence="1">
    <location>
        <begin position="402"/>
        <end position="414"/>
    </location>
</feature>
<feature type="region of interest" description="Disordered" evidence="1">
    <location>
        <begin position="289"/>
        <end position="361"/>
    </location>
</feature>
<dbReference type="Proteomes" id="UP000504637">
    <property type="component" value="Unplaced"/>
</dbReference>
<dbReference type="RefSeq" id="XP_033457032.1">
    <property type="nucleotide sequence ID" value="XM_033605631.1"/>
</dbReference>
<reference evidence="3" key="1">
    <citation type="submission" date="2020-01" db="EMBL/GenBank/DDBJ databases">
        <authorList>
            <consortium name="DOE Joint Genome Institute"/>
            <person name="Haridas S."/>
            <person name="Albert R."/>
            <person name="Binder M."/>
            <person name="Bloem J."/>
            <person name="Labutti K."/>
            <person name="Salamov A."/>
            <person name="Andreopoulos B."/>
            <person name="Baker S.E."/>
            <person name="Barry K."/>
            <person name="Bills G."/>
            <person name="Bluhm B.H."/>
            <person name="Cannon C."/>
            <person name="Castanera R."/>
            <person name="Culley D.E."/>
            <person name="Daum C."/>
            <person name="Ezra D."/>
            <person name="Gonzalez J.B."/>
            <person name="Henrissat B."/>
            <person name="Kuo A."/>
            <person name="Liang C."/>
            <person name="Lipzen A."/>
            <person name="Lutzoni F."/>
            <person name="Magnuson J."/>
            <person name="Mondo S."/>
            <person name="Nolan M."/>
            <person name="Ohm R."/>
            <person name="Pangilinan J."/>
            <person name="Park H.-J."/>
            <person name="Ramirez L."/>
            <person name="Alfaro M."/>
            <person name="Sun H."/>
            <person name="Tritt A."/>
            <person name="Yoshinaga Y."/>
            <person name="Zwiers L.-H."/>
            <person name="Turgeon B.G."/>
            <person name="Goodwin S.B."/>
            <person name="Spatafora J.W."/>
            <person name="Crous P.W."/>
            <person name="Grigoriev I.V."/>
        </authorList>
    </citation>
    <scope>NUCLEOTIDE SEQUENCE</scope>
    <source>
        <strain evidence="3">CBS 342.82</strain>
    </source>
</reference>
<gene>
    <name evidence="3" type="ORF">K489DRAFT_383549</name>
</gene>
<feature type="compositionally biased region" description="Low complexity" evidence="1">
    <location>
        <begin position="317"/>
        <end position="347"/>
    </location>
</feature>
<organism evidence="3">
    <name type="scientific">Dissoconium aciculare CBS 342.82</name>
    <dbReference type="NCBI Taxonomy" id="1314786"/>
    <lineage>
        <taxon>Eukaryota</taxon>
        <taxon>Fungi</taxon>
        <taxon>Dikarya</taxon>
        <taxon>Ascomycota</taxon>
        <taxon>Pezizomycotina</taxon>
        <taxon>Dothideomycetes</taxon>
        <taxon>Dothideomycetidae</taxon>
        <taxon>Mycosphaerellales</taxon>
        <taxon>Dissoconiaceae</taxon>
        <taxon>Dissoconium</taxon>
    </lineage>
</organism>
<feature type="region of interest" description="Disordered" evidence="1">
    <location>
        <begin position="375"/>
        <end position="414"/>
    </location>
</feature>
<name>A0A6J3LW48_9PEZI</name>
<dbReference type="GeneID" id="54363431"/>
<feature type="compositionally biased region" description="Polar residues" evidence="1">
    <location>
        <begin position="169"/>
        <end position="184"/>
    </location>
</feature>
<reference evidence="3" key="3">
    <citation type="submission" date="2025-08" db="UniProtKB">
        <authorList>
            <consortium name="RefSeq"/>
        </authorList>
    </citation>
    <scope>IDENTIFICATION</scope>
    <source>
        <strain evidence="3">CBS 342.82</strain>
    </source>
</reference>
<feature type="compositionally biased region" description="Low complexity" evidence="1">
    <location>
        <begin position="234"/>
        <end position="251"/>
    </location>
</feature>
<protein>
    <submittedName>
        <fullName evidence="3">Uncharacterized protein</fullName>
    </submittedName>
</protein>
<evidence type="ECO:0000256" key="1">
    <source>
        <dbReference type="SAM" id="MobiDB-lite"/>
    </source>
</evidence>
<proteinExistence type="predicted"/>
<feature type="region of interest" description="Disordered" evidence="1">
    <location>
        <begin position="91"/>
        <end position="274"/>
    </location>
</feature>
<evidence type="ECO:0000313" key="2">
    <source>
        <dbReference type="Proteomes" id="UP000504637"/>
    </source>
</evidence>
<feature type="compositionally biased region" description="Basic and acidic residues" evidence="1">
    <location>
        <begin position="91"/>
        <end position="111"/>
    </location>
</feature>
<reference evidence="3" key="2">
    <citation type="submission" date="2020-04" db="EMBL/GenBank/DDBJ databases">
        <authorList>
            <consortium name="NCBI Genome Project"/>
        </authorList>
    </citation>
    <scope>NUCLEOTIDE SEQUENCE</scope>
    <source>
        <strain evidence="3">CBS 342.82</strain>
    </source>
</reference>
<sequence length="414" mass="43723">MATLEEQTKHLDNLQKELNLVLELMGRMLAAINHNPNTAPIVQKDRLKREFPGAVARWHESLDPLENQLLLSRRVLCRELAICRETNAKKSLEDAKAEPKHATKDDIKMTDDPTATTSPPNAAGQDAPKLENNPDEDVAMEDAKPATGDDSASKDASSLEQETNKNDAKSSILNLDTNIESNPTDEPAPMTANTDLDSLFQDADDDTDRKDPQDGNNETHTAKAKANDGPFNFDTSDTNTKNDPTTNPNPNDDNDQSTLRSSANGGANDNLSSLLPGLQDYAAGANGDGDIDFGGSNDESAEAGGMSNTEFDALFGSSDAFGANNDSNNNNDNTAGNNDDPFGNAGNATGGGDANGEPFNFEAFMNSTDFDAEGAAAAAAAGGNGQAGGSTATGDGSEMNQDDGQQFDFDSFFQ</sequence>
<keyword evidence="2" id="KW-1185">Reference proteome</keyword>
<dbReference type="OrthoDB" id="5409998at2759"/>
<evidence type="ECO:0000313" key="3">
    <source>
        <dbReference type="RefSeq" id="XP_033457032.1"/>
    </source>
</evidence>
<accession>A0A6J3LW48</accession>
<dbReference type="AlphaFoldDB" id="A0A6J3LW48"/>